<evidence type="ECO:0000313" key="1">
    <source>
        <dbReference type="EMBL" id="KAI4330344.1"/>
    </source>
</evidence>
<accession>A0ACB9N1J6</accession>
<dbReference type="EMBL" id="CM042887">
    <property type="protein sequence ID" value="KAI4330344.1"/>
    <property type="molecule type" value="Genomic_DNA"/>
</dbReference>
<reference evidence="2" key="1">
    <citation type="journal article" date="2023" name="Front. Plant Sci.">
        <title>Chromosomal-level genome assembly of Melastoma candidum provides insights into trichome evolution.</title>
        <authorList>
            <person name="Zhong Y."/>
            <person name="Wu W."/>
            <person name="Sun C."/>
            <person name="Zou P."/>
            <person name="Liu Y."/>
            <person name="Dai S."/>
            <person name="Zhou R."/>
        </authorList>
    </citation>
    <scope>NUCLEOTIDE SEQUENCE [LARGE SCALE GENOMIC DNA]</scope>
</reference>
<proteinExistence type="predicted"/>
<evidence type="ECO:0000313" key="2">
    <source>
        <dbReference type="Proteomes" id="UP001057402"/>
    </source>
</evidence>
<name>A0ACB9N1J6_9MYRT</name>
<protein>
    <submittedName>
        <fullName evidence="1">Uncharacterized protein</fullName>
    </submittedName>
</protein>
<dbReference type="Proteomes" id="UP001057402">
    <property type="component" value="Chromosome 8"/>
</dbReference>
<keyword evidence="2" id="KW-1185">Reference proteome</keyword>
<comment type="caution">
    <text evidence="1">The sequence shown here is derived from an EMBL/GenBank/DDBJ whole genome shotgun (WGS) entry which is preliminary data.</text>
</comment>
<organism evidence="1 2">
    <name type="scientific">Melastoma candidum</name>
    <dbReference type="NCBI Taxonomy" id="119954"/>
    <lineage>
        <taxon>Eukaryota</taxon>
        <taxon>Viridiplantae</taxon>
        <taxon>Streptophyta</taxon>
        <taxon>Embryophyta</taxon>
        <taxon>Tracheophyta</taxon>
        <taxon>Spermatophyta</taxon>
        <taxon>Magnoliopsida</taxon>
        <taxon>eudicotyledons</taxon>
        <taxon>Gunneridae</taxon>
        <taxon>Pentapetalae</taxon>
        <taxon>rosids</taxon>
        <taxon>malvids</taxon>
        <taxon>Myrtales</taxon>
        <taxon>Melastomataceae</taxon>
        <taxon>Melastomatoideae</taxon>
        <taxon>Melastomateae</taxon>
        <taxon>Melastoma</taxon>
    </lineage>
</organism>
<gene>
    <name evidence="1" type="ORF">MLD38_028642</name>
</gene>
<sequence length="200" mass="22032">MELLKVFHMKGGTGESSYANNSSVQKKVISTAMPITMEAITRFYAKASPAKLAIADLGCSSSPNTLFTVLEIIKAVQNLCVPGSFYGRLFPTKSLQFVHSANSLHWLSKVPEGLEDNMENIYIARTSPPNVLNAYYKQFCEDFRRFLDCRAEELVSGGGMVLSLTGRKSSDHSKGECYSIWEPLASALSKMVSEGLIEED</sequence>